<dbReference type="OrthoDB" id="125347at2759"/>
<protein>
    <submittedName>
        <fullName evidence="2">JRK-like</fullName>
    </submittedName>
</protein>
<dbReference type="InterPro" id="IPR004875">
    <property type="entry name" value="DDE_SF_endonuclease_dom"/>
</dbReference>
<accession>A0A8T1S678</accession>
<sequence length="110" mass="12275">AVRAHLRKLKQEGKALLLLDNCPAHSPVENLFSRDGKIKVCYLPKNTTSEIQPLDQGIISVFKQNYRREMIKRMVADNNSVGTSLASLNLKEVCHLGGKAWDAISARCIE</sequence>
<evidence type="ECO:0000313" key="3">
    <source>
        <dbReference type="Proteomes" id="UP000765507"/>
    </source>
</evidence>
<feature type="non-terminal residue" evidence="2">
    <location>
        <position position="1"/>
    </location>
</feature>
<evidence type="ECO:0000313" key="2">
    <source>
        <dbReference type="EMBL" id="KAG6924361.1"/>
    </source>
</evidence>
<reference evidence="2 3" key="1">
    <citation type="journal article" date="2020" name="G3 (Bethesda)">
        <title>Draft Genome of the Common Snapping Turtle, Chelydra serpentina, a Model for Phenotypic Plasticity in Reptiles.</title>
        <authorList>
            <person name="Das D."/>
            <person name="Singh S.K."/>
            <person name="Bierstedt J."/>
            <person name="Erickson A."/>
            <person name="Galli G.L.J."/>
            <person name="Crossley D.A. 2nd"/>
            <person name="Rhen T."/>
        </authorList>
    </citation>
    <scope>NUCLEOTIDE SEQUENCE [LARGE SCALE GENOMIC DNA]</scope>
    <source>
        <strain evidence="2">KW</strain>
    </source>
</reference>
<dbReference type="Proteomes" id="UP000765507">
    <property type="component" value="Unassembled WGS sequence"/>
</dbReference>
<gene>
    <name evidence="2" type="ORF">G0U57_017675</name>
</gene>
<keyword evidence="3" id="KW-1185">Reference proteome</keyword>
<organism evidence="2 3">
    <name type="scientific">Chelydra serpentina</name>
    <name type="common">Snapping turtle</name>
    <name type="synonym">Testudo serpentina</name>
    <dbReference type="NCBI Taxonomy" id="8475"/>
    <lineage>
        <taxon>Eukaryota</taxon>
        <taxon>Metazoa</taxon>
        <taxon>Chordata</taxon>
        <taxon>Craniata</taxon>
        <taxon>Vertebrata</taxon>
        <taxon>Euteleostomi</taxon>
        <taxon>Archelosauria</taxon>
        <taxon>Testudinata</taxon>
        <taxon>Testudines</taxon>
        <taxon>Cryptodira</taxon>
        <taxon>Durocryptodira</taxon>
        <taxon>Americhelydia</taxon>
        <taxon>Chelydroidea</taxon>
        <taxon>Chelydridae</taxon>
        <taxon>Chelydra</taxon>
    </lineage>
</organism>
<dbReference type="GO" id="GO:0003677">
    <property type="term" value="F:DNA binding"/>
    <property type="evidence" value="ECO:0007669"/>
    <property type="project" value="TreeGrafter"/>
</dbReference>
<dbReference type="AlphaFoldDB" id="A0A8T1S678"/>
<comment type="caution">
    <text evidence="2">The sequence shown here is derived from an EMBL/GenBank/DDBJ whole genome shotgun (WGS) entry which is preliminary data.</text>
</comment>
<dbReference type="GO" id="GO:0005634">
    <property type="term" value="C:nucleus"/>
    <property type="evidence" value="ECO:0007669"/>
    <property type="project" value="TreeGrafter"/>
</dbReference>
<evidence type="ECO:0000259" key="1">
    <source>
        <dbReference type="Pfam" id="PF03184"/>
    </source>
</evidence>
<dbReference type="Pfam" id="PF03184">
    <property type="entry name" value="DDE_1"/>
    <property type="match status" value="1"/>
</dbReference>
<dbReference type="PANTHER" id="PTHR19303:SF56">
    <property type="entry name" value="TIGGER TRANSPOSABLE ELEMENT-DERIVED PROTEIN 5"/>
    <property type="match status" value="1"/>
</dbReference>
<dbReference type="EMBL" id="JAHGAV010000611">
    <property type="protein sequence ID" value="KAG6924361.1"/>
    <property type="molecule type" value="Genomic_DNA"/>
</dbReference>
<proteinExistence type="predicted"/>
<feature type="domain" description="DDE-1" evidence="1">
    <location>
        <begin position="10"/>
        <end position="109"/>
    </location>
</feature>
<dbReference type="PANTHER" id="PTHR19303">
    <property type="entry name" value="TRANSPOSON"/>
    <property type="match status" value="1"/>
</dbReference>
<name>A0A8T1S678_CHESE</name>
<dbReference type="InterPro" id="IPR050863">
    <property type="entry name" value="CenT-Element_Derived"/>
</dbReference>